<keyword evidence="7" id="KW-1185">Reference proteome</keyword>
<dbReference type="InterPro" id="IPR014395">
    <property type="entry name" value="Pen/GL7ACA/AHL_acylase"/>
</dbReference>
<accession>A0A3S2ZAC2</accession>
<feature type="binding site" evidence="5">
    <location>
        <position position="187"/>
    </location>
    <ligand>
        <name>Ca(2+)</name>
        <dbReference type="ChEBI" id="CHEBI:29108"/>
    </ligand>
</feature>
<feature type="active site" description="Nucleophile" evidence="4">
    <location>
        <position position="241"/>
    </location>
</feature>
<dbReference type="Gene3D" id="1.10.1400.10">
    <property type="match status" value="1"/>
</dbReference>
<dbReference type="EMBL" id="SADE01000001">
    <property type="protein sequence ID" value="RVU39187.1"/>
    <property type="molecule type" value="Genomic_DNA"/>
</dbReference>
<dbReference type="PANTHER" id="PTHR34218:SF4">
    <property type="entry name" value="ACYL-HOMOSERINE LACTONE ACYLASE QUIP"/>
    <property type="match status" value="1"/>
</dbReference>
<evidence type="ECO:0000256" key="5">
    <source>
        <dbReference type="PIRSR" id="PIRSR001227-2"/>
    </source>
</evidence>
<dbReference type="Proteomes" id="UP000287447">
    <property type="component" value="Unassembled WGS sequence"/>
</dbReference>
<evidence type="ECO:0000256" key="1">
    <source>
        <dbReference type="ARBA" id="ARBA00006586"/>
    </source>
</evidence>
<dbReference type="GO" id="GO:0017000">
    <property type="term" value="P:antibiotic biosynthetic process"/>
    <property type="evidence" value="ECO:0007669"/>
    <property type="project" value="InterPro"/>
</dbReference>
<dbReference type="InterPro" id="IPR023343">
    <property type="entry name" value="Penicillin_amidase_dom1"/>
</dbReference>
<evidence type="ECO:0000256" key="2">
    <source>
        <dbReference type="ARBA" id="ARBA00022801"/>
    </source>
</evidence>
<evidence type="ECO:0000313" key="7">
    <source>
        <dbReference type="Proteomes" id="UP000287447"/>
    </source>
</evidence>
<dbReference type="InterPro" id="IPR043147">
    <property type="entry name" value="Penicillin_amidase_A-knob"/>
</dbReference>
<evidence type="ECO:0000313" key="6">
    <source>
        <dbReference type="EMBL" id="RVU39187.1"/>
    </source>
</evidence>
<gene>
    <name evidence="6" type="ORF">EOI86_08040</name>
</gene>
<comment type="similarity">
    <text evidence="1">Belongs to the peptidase S45 family.</text>
</comment>
<feature type="binding site" evidence="5">
    <location>
        <position position="316"/>
    </location>
    <ligand>
        <name>Ca(2+)</name>
        <dbReference type="ChEBI" id="CHEBI:29108"/>
    </ligand>
</feature>
<dbReference type="InterPro" id="IPR043146">
    <property type="entry name" value="Penicillin_amidase_N_B-knob"/>
</dbReference>
<dbReference type="GO" id="GO:0046872">
    <property type="term" value="F:metal ion binding"/>
    <property type="evidence" value="ECO:0007669"/>
    <property type="project" value="UniProtKB-KW"/>
</dbReference>
<sequence length="782" mass="86001">MRWVIGILAFIMVTVVAAVGFFAIRFPMSLPDLAGELSLPGLHAQAAIDRDAHGLVTIHAANDHDAYYALGYAHAQDRLWQMEMTRRIGAGRMSELLGSSMIGLDRYIRTLGFYRLAEAQLQHLSPNVLASLDAYAEGVNAWIETRDRPLPPEFQLLFHEPEPWVPADSIVWARMMAFQLATNMRSEQARERLLRELGEEKVRALLPGAEPNGPVTLPPAAKALLDRYVPAPAELQSDTASNAWVISGQHTVTGAPILANDPHLGFTAPNLWYFARIDAPNLQVTGVTVPGVPFHLLGHNAQVAWGLTTTYADTQDLFIETLSPDGRQYKTPAGWHDFEYREEEITVRFGDPISLSVRSSRHGPIVSDLWEKDGNDPTVTAALAFPGLDVADRTPEALYRLNRAGNAQAVLEATRFYGAPVQNIHFADSQGSIGLIAPGRIPMRANGNGLLPVDGGSGSYDWIGMIPFAELPKVVDPPSGIIRNANNRLVDQTFPHLISAEWPPAFRAKRLDMLLERMSKTDVAQNIDWQLDIVSGAATEILPLLLVAEPDGEESTEALALLSEWDGSMDRDKAAPLIYATWLNVLTLAIAKDEVKGAYPPYWQEQELFLINVLKGEEAAWCDDVQTAETEDCAQVLSASLDETVTQLQERFGDDIADWRWGAAHVAIFENRFLGRLPGLNGFANLRIETSGGDHTLNRGQSTPSSDPLFRHGHGAGYRAVYDLADLANSRFSLAGGQSGNPVSPHYDDLLDDWRDGRYFRSGGRVGDIDPAAERILVLNPR</sequence>
<evidence type="ECO:0000256" key="4">
    <source>
        <dbReference type="PIRSR" id="PIRSR001227-1"/>
    </source>
</evidence>
<dbReference type="GO" id="GO:0016811">
    <property type="term" value="F:hydrolase activity, acting on carbon-nitrogen (but not peptide) bonds, in linear amides"/>
    <property type="evidence" value="ECO:0007669"/>
    <property type="project" value="InterPro"/>
</dbReference>
<dbReference type="Gene3D" id="1.10.439.10">
    <property type="entry name" value="Penicillin Amidohydrolase, domain 1"/>
    <property type="match status" value="1"/>
</dbReference>
<dbReference type="CDD" id="cd03747">
    <property type="entry name" value="Ntn_PGA_like"/>
    <property type="match status" value="1"/>
</dbReference>
<keyword evidence="5" id="KW-0479">Metal-binding</keyword>
<dbReference type="Gene3D" id="2.30.120.10">
    <property type="match status" value="1"/>
</dbReference>
<dbReference type="AlphaFoldDB" id="A0A3S2ZAC2"/>
<dbReference type="InterPro" id="IPR029055">
    <property type="entry name" value="Ntn_hydrolases_N"/>
</dbReference>
<protein>
    <submittedName>
        <fullName evidence="6">Penicillin acylase family protein</fullName>
    </submittedName>
</protein>
<keyword evidence="3" id="KW-0865">Zymogen</keyword>
<dbReference type="OrthoDB" id="9760084at2"/>
<proteinExistence type="inferred from homology"/>
<feature type="binding site" evidence="5">
    <location>
        <position position="313"/>
    </location>
    <ligand>
        <name>Ca(2+)</name>
        <dbReference type="ChEBI" id="CHEBI:29108"/>
    </ligand>
</feature>
<name>A0A3S2ZAC2_9PROT</name>
<dbReference type="PANTHER" id="PTHR34218">
    <property type="entry name" value="PEPTIDASE S45 PENICILLIN AMIDASE"/>
    <property type="match status" value="1"/>
</dbReference>
<dbReference type="SUPFAM" id="SSF56235">
    <property type="entry name" value="N-terminal nucleophile aminohydrolases (Ntn hydrolases)"/>
    <property type="match status" value="1"/>
</dbReference>
<comment type="cofactor">
    <cofactor evidence="5">
        <name>Ca(2+)</name>
        <dbReference type="ChEBI" id="CHEBI:29108"/>
    </cofactor>
    <text evidence="5">Binds 1 Ca(2+) ion per dimer.</text>
</comment>
<dbReference type="Gene3D" id="3.60.20.10">
    <property type="entry name" value="Glutamine Phosphoribosylpyrophosphate, subunit 1, domain 1"/>
    <property type="match status" value="1"/>
</dbReference>
<organism evidence="6 7">
    <name type="scientific">Hwanghaeella grinnelliae</name>
    <dbReference type="NCBI Taxonomy" id="2500179"/>
    <lineage>
        <taxon>Bacteria</taxon>
        <taxon>Pseudomonadati</taxon>
        <taxon>Pseudomonadota</taxon>
        <taxon>Alphaproteobacteria</taxon>
        <taxon>Rhodospirillales</taxon>
        <taxon>Rhodospirillaceae</taxon>
        <taxon>Hwanghaeella</taxon>
    </lineage>
</organism>
<keyword evidence="2" id="KW-0378">Hydrolase</keyword>
<dbReference type="InterPro" id="IPR002692">
    <property type="entry name" value="S45"/>
</dbReference>
<keyword evidence="5" id="KW-0106">Calcium</keyword>
<evidence type="ECO:0000256" key="3">
    <source>
        <dbReference type="ARBA" id="ARBA00023145"/>
    </source>
</evidence>
<reference evidence="7" key="1">
    <citation type="submission" date="2019-01" db="EMBL/GenBank/DDBJ databases">
        <title>Gri0909 isolated from a small marine red alga.</title>
        <authorList>
            <person name="Kim J."/>
            <person name="Jeong S.E."/>
            <person name="Jeon C.O."/>
        </authorList>
    </citation>
    <scope>NUCLEOTIDE SEQUENCE [LARGE SCALE GENOMIC DNA]</scope>
    <source>
        <strain evidence="7">Gri0909</strain>
    </source>
</reference>
<comment type="caution">
    <text evidence="6">The sequence shown here is derived from an EMBL/GenBank/DDBJ whole genome shotgun (WGS) entry which is preliminary data.</text>
</comment>
<dbReference type="RefSeq" id="WP_127764558.1">
    <property type="nucleotide sequence ID" value="NZ_SADE01000001.1"/>
</dbReference>
<dbReference type="PIRSF" id="PIRSF001227">
    <property type="entry name" value="Pen_acylase"/>
    <property type="match status" value="1"/>
</dbReference>
<dbReference type="Pfam" id="PF01804">
    <property type="entry name" value="Penicil_amidase"/>
    <property type="match status" value="1"/>
</dbReference>